<feature type="transmembrane region" description="Helical" evidence="5">
    <location>
        <begin position="568"/>
        <end position="587"/>
    </location>
</feature>
<feature type="domain" description="ABC transmembrane type-1" evidence="6">
    <location>
        <begin position="400"/>
        <end position="586"/>
    </location>
</feature>
<feature type="domain" description="ABC transmembrane type-1" evidence="6">
    <location>
        <begin position="89"/>
        <end position="283"/>
    </location>
</feature>
<evidence type="ECO:0000256" key="2">
    <source>
        <dbReference type="ARBA" id="ARBA00022692"/>
    </source>
</evidence>
<dbReference type="InterPro" id="IPR035906">
    <property type="entry name" value="MetI-like_sf"/>
</dbReference>
<evidence type="ECO:0000256" key="1">
    <source>
        <dbReference type="ARBA" id="ARBA00004141"/>
    </source>
</evidence>
<feature type="transmembrane region" description="Helical" evidence="5">
    <location>
        <begin position="93"/>
        <end position="115"/>
    </location>
</feature>
<dbReference type="CDD" id="cd06261">
    <property type="entry name" value="TM_PBP2"/>
    <property type="match status" value="2"/>
</dbReference>
<dbReference type="GO" id="GO:0055085">
    <property type="term" value="P:transmembrane transport"/>
    <property type="evidence" value="ECO:0007669"/>
    <property type="project" value="InterPro"/>
</dbReference>
<evidence type="ECO:0000256" key="3">
    <source>
        <dbReference type="ARBA" id="ARBA00022989"/>
    </source>
</evidence>
<dbReference type="PANTHER" id="PTHR42744:SF1">
    <property type="entry name" value="BINDING-PROTEIN-DEPENDENT TRANSPORT SYSTEMS INNER MEMBRANE COMPONENT"/>
    <property type="match status" value="1"/>
</dbReference>
<comment type="similarity">
    <text evidence="5">Belongs to the binding-protein-dependent transport system permease family.</text>
</comment>
<feature type="transmembrane region" description="Helical" evidence="5">
    <location>
        <begin position="510"/>
        <end position="531"/>
    </location>
</feature>
<keyword evidence="4 5" id="KW-0472">Membrane</keyword>
<keyword evidence="2 5" id="KW-0812">Transmembrane</keyword>
<dbReference type="Pfam" id="PF00528">
    <property type="entry name" value="BPD_transp_1"/>
    <property type="match status" value="2"/>
</dbReference>
<dbReference type="GO" id="GO:0005886">
    <property type="term" value="C:plasma membrane"/>
    <property type="evidence" value="ECO:0007669"/>
    <property type="project" value="UniProtKB-SubCell"/>
</dbReference>
<feature type="transmembrane region" description="Helical" evidence="5">
    <location>
        <begin position="265"/>
        <end position="284"/>
    </location>
</feature>
<comment type="subcellular location">
    <subcellularLocation>
        <location evidence="5">Cell membrane</location>
        <topology evidence="5">Multi-pass membrane protein</topology>
    </subcellularLocation>
    <subcellularLocation>
        <location evidence="1">Membrane</location>
        <topology evidence="1">Multi-pass membrane protein</topology>
    </subcellularLocation>
</comment>
<dbReference type="SUPFAM" id="SSF161098">
    <property type="entry name" value="MetI-like"/>
    <property type="match status" value="2"/>
</dbReference>
<feature type="transmembrane region" description="Helical" evidence="5">
    <location>
        <begin position="163"/>
        <end position="186"/>
    </location>
</feature>
<dbReference type="EMBL" id="JABBXF010000035">
    <property type="protein sequence ID" value="NVK79304.1"/>
    <property type="molecule type" value="Genomic_DNA"/>
</dbReference>
<feature type="transmembrane region" description="Helical" evidence="5">
    <location>
        <begin position="400"/>
        <end position="423"/>
    </location>
</feature>
<evidence type="ECO:0000256" key="4">
    <source>
        <dbReference type="ARBA" id="ARBA00023136"/>
    </source>
</evidence>
<gene>
    <name evidence="7" type="ORF">HG542_16740</name>
</gene>
<evidence type="ECO:0000259" key="6">
    <source>
        <dbReference type="PROSITE" id="PS50928"/>
    </source>
</evidence>
<evidence type="ECO:0000256" key="5">
    <source>
        <dbReference type="RuleBase" id="RU363032"/>
    </source>
</evidence>
<dbReference type="Proteomes" id="UP000587462">
    <property type="component" value="Unassembled WGS sequence"/>
</dbReference>
<feature type="transmembrane region" description="Helical" evidence="5">
    <location>
        <begin position="41"/>
        <end position="60"/>
    </location>
</feature>
<dbReference type="Gene3D" id="1.10.3720.10">
    <property type="entry name" value="MetI-like"/>
    <property type="match status" value="2"/>
</dbReference>
<evidence type="ECO:0000313" key="7">
    <source>
        <dbReference type="EMBL" id="NVK79304.1"/>
    </source>
</evidence>
<accession>A0A7Y7E8D1</accession>
<comment type="caution">
    <text evidence="7">The sequence shown here is derived from an EMBL/GenBank/DDBJ whole genome shotgun (WGS) entry which is preliminary data.</text>
</comment>
<dbReference type="PANTHER" id="PTHR42744">
    <property type="entry name" value="BINDING-PROTEIN-DEPENDENT TRANSPORT SYSTEMS INNER MEMBRANE COMPONENT"/>
    <property type="match status" value="1"/>
</dbReference>
<keyword evidence="3 5" id="KW-1133">Transmembrane helix</keyword>
<sequence length="600" mass="64920">MPDHRYTGRRVLGVSPVSFPSRSAASRASLPSRVTGRLSRLSWVDAVVAAAVLVGLYLLLRVGKGATVSFDPAHVARVDTDPADLPYYAARSLLRMFTALAASVAFTLVYGYAAARSRRLERILVPALDILQSVPVLGFLSVAVTGFLSLFPGSMLGLECASIFAIFTSQAWNMTFGFYHSLITLPRELDEVSRSFRFTRWMRFWKVELPAGAIGLVWNGMMSFGGGWFFLVASEAISVSGHKYALPGVGSFAGTAIAAGDLGKVGWAVGTMTVMVVGVNFFFWRPLTAWAERFKNEQSEAAAVHRSLVLDFLRRSSWPRLLGRAARPVGEALGRAGRLLGTDDRPFAVRPGRRRAGDLVFGLTSGGLVAWGLFDLLGYLRYRTGLGVFGEPLLLGLATLARVVVLVAVATVVWVPIGVRIGFSPRLARIAQPFVQILASFPANFLFPLATWFFLRTGLSLNIGGIVLMALGAQWYILFNTIAGAAAVPSDLREAMDDLGVRGRQRWKRLIIPGIFPAYVTGGITASGGAWNASIVSEVVTFGGTTLTATGLGAYIARATARGDYPHLIAGIAVMAVYVVGLNRLVWRRLYRLAETRYSL</sequence>
<protein>
    <submittedName>
        <fullName evidence="7">ABC transporter permease subunit</fullName>
    </submittedName>
</protein>
<evidence type="ECO:0000313" key="8">
    <source>
        <dbReference type="Proteomes" id="UP000587462"/>
    </source>
</evidence>
<dbReference type="InterPro" id="IPR000515">
    <property type="entry name" value="MetI-like"/>
</dbReference>
<dbReference type="PROSITE" id="PS50928">
    <property type="entry name" value="ABC_TM1"/>
    <property type="match status" value="2"/>
</dbReference>
<feature type="transmembrane region" description="Helical" evidence="5">
    <location>
        <begin position="461"/>
        <end position="489"/>
    </location>
</feature>
<feature type="transmembrane region" description="Helical" evidence="5">
    <location>
        <begin position="359"/>
        <end position="380"/>
    </location>
</feature>
<keyword evidence="5" id="KW-0813">Transport</keyword>
<dbReference type="AlphaFoldDB" id="A0A7Y7E8D1"/>
<feature type="transmembrane region" description="Helical" evidence="5">
    <location>
        <begin position="435"/>
        <end position="455"/>
    </location>
</feature>
<keyword evidence="8" id="KW-1185">Reference proteome</keyword>
<reference evidence="7 8" key="1">
    <citation type="submission" date="2020-04" db="EMBL/GenBank/DDBJ databases">
        <title>Draft Genome Sequence of Streptomyces morookaense DSM 40503, an 8-azaguanine-producing strain.</title>
        <authorList>
            <person name="Qi J."/>
            <person name="Gao J.-M."/>
        </authorList>
    </citation>
    <scope>NUCLEOTIDE SEQUENCE [LARGE SCALE GENOMIC DNA]</scope>
    <source>
        <strain evidence="7 8">DSM 40503</strain>
    </source>
</reference>
<name>A0A7Y7E8D1_STRMO</name>
<feature type="transmembrane region" description="Helical" evidence="5">
    <location>
        <begin position="127"/>
        <end position="151"/>
    </location>
</feature>
<feature type="transmembrane region" description="Helical" evidence="5">
    <location>
        <begin position="207"/>
        <end position="231"/>
    </location>
</feature>
<proteinExistence type="inferred from homology"/>
<organism evidence="7 8">
    <name type="scientific">Streptomyces morookaense</name>
    <name type="common">Streptoverticillium morookaense</name>
    <dbReference type="NCBI Taxonomy" id="1970"/>
    <lineage>
        <taxon>Bacteria</taxon>
        <taxon>Bacillati</taxon>
        <taxon>Actinomycetota</taxon>
        <taxon>Actinomycetes</taxon>
        <taxon>Kitasatosporales</taxon>
        <taxon>Streptomycetaceae</taxon>
        <taxon>Streptomyces</taxon>
    </lineage>
</organism>